<dbReference type="EMBL" id="JAIZAY010000018">
    <property type="protein sequence ID" value="KAJ8025140.1"/>
    <property type="molecule type" value="Genomic_DNA"/>
</dbReference>
<keyword evidence="3" id="KW-1185">Reference proteome</keyword>
<gene>
    <name evidence="2" type="ORF">HOLleu_35260</name>
</gene>
<evidence type="ECO:0000313" key="2">
    <source>
        <dbReference type="EMBL" id="KAJ8025140.1"/>
    </source>
</evidence>
<organism evidence="2 3">
    <name type="scientific">Holothuria leucospilota</name>
    <name type="common">Black long sea cucumber</name>
    <name type="synonym">Mertensiothuria leucospilota</name>
    <dbReference type="NCBI Taxonomy" id="206669"/>
    <lineage>
        <taxon>Eukaryota</taxon>
        <taxon>Metazoa</taxon>
        <taxon>Echinodermata</taxon>
        <taxon>Eleutherozoa</taxon>
        <taxon>Echinozoa</taxon>
        <taxon>Holothuroidea</taxon>
        <taxon>Aspidochirotacea</taxon>
        <taxon>Aspidochirotida</taxon>
        <taxon>Holothuriidae</taxon>
        <taxon>Holothuria</taxon>
    </lineage>
</organism>
<dbReference type="Gene3D" id="1.10.560.10">
    <property type="entry name" value="GroEL-like equatorial domain"/>
    <property type="match status" value="2"/>
</dbReference>
<dbReference type="SUPFAM" id="SSF48592">
    <property type="entry name" value="GroEL equatorial domain-like"/>
    <property type="match status" value="1"/>
</dbReference>
<feature type="compositionally biased region" description="Low complexity" evidence="1">
    <location>
        <begin position="1098"/>
        <end position="1134"/>
    </location>
</feature>
<feature type="region of interest" description="Disordered" evidence="1">
    <location>
        <begin position="1097"/>
        <end position="1134"/>
    </location>
</feature>
<dbReference type="Pfam" id="PF00118">
    <property type="entry name" value="Cpn60_TCP1"/>
    <property type="match status" value="1"/>
</dbReference>
<dbReference type="InterPro" id="IPR002423">
    <property type="entry name" value="Cpn60/GroEL/TCP-1"/>
</dbReference>
<evidence type="ECO:0000256" key="1">
    <source>
        <dbReference type="SAM" id="MobiDB-lite"/>
    </source>
</evidence>
<dbReference type="PANTHER" id="PTHR46883">
    <property type="entry name" value="BARDET-BIEDL SYNDROME 12 PROTEIN"/>
    <property type="match status" value="1"/>
</dbReference>
<dbReference type="InterPro" id="IPR027409">
    <property type="entry name" value="GroEL-like_apical_dom_sf"/>
</dbReference>
<dbReference type="PROSITE" id="PS51257">
    <property type="entry name" value="PROKAR_LIPOPROTEIN"/>
    <property type="match status" value="1"/>
</dbReference>
<dbReference type="Gene3D" id="3.30.260.10">
    <property type="entry name" value="TCP-1-like chaperonin intermediate domain"/>
    <property type="match status" value="1"/>
</dbReference>
<dbReference type="GO" id="GO:0051131">
    <property type="term" value="P:chaperone-mediated protein complex assembly"/>
    <property type="evidence" value="ECO:0007669"/>
    <property type="project" value="InterPro"/>
</dbReference>
<dbReference type="InterPro" id="IPR027410">
    <property type="entry name" value="TCP-1-like_intermed_sf"/>
</dbReference>
<dbReference type="AlphaFoldDB" id="A0A9Q0YPH6"/>
<reference evidence="2" key="1">
    <citation type="submission" date="2021-10" db="EMBL/GenBank/DDBJ databases">
        <title>Tropical sea cucumber genome reveals ecological adaptation and Cuvierian tubules defense mechanism.</title>
        <authorList>
            <person name="Chen T."/>
        </authorList>
    </citation>
    <scope>NUCLEOTIDE SEQUENCE</scope>
    <source>
        <strain evidence="2">Nanhai2018</strain>
        <tissue evidence="2">Muscle</tissue>
    </source>
</reference>
<proteinExistence type="predicted"/>
<name>A0A9Q0YPH6_HOLLE</name>
<evidence type="ECO:0000313" key="3">
    <source>
        <dbReference type="Proteomes" id="UP001152320"/>
    </source>
</evidence>
<comment type="caution">
    <text evidence="2">The sequence shown here is derived from an EMBL/GenBank/DDBJ whole genome shotgun (WGS) entry which is preliminary data.</text>
</comment>
<accession>A0A9Q0YPH6</accession>
<dbReference type="InterPro" id="IPR042984">
    <property type="entry name" value="BBS12"/>
</dbReference>
<dbReference type="Gene3D" id="3.50.7.10">
    <property type="entry name" value="GroEL"/>
    <property type="match status" value="1"/>
</dbReference>
<protein>
    <submittedName>
        <fullName evidence="2">Bardet-Biedl syndrome 12 protein-like</fullName>
    </submittedName>
</protein>
<dbReference type="GO" id="GO:0045494">
    <property type="term" value="P:photoreceptor cell maintenance"/>
    <property type="evidence" value="ECO:0007669"/>
    <property type="project" value="TreeGrafter"/>
</dbReference>
<dbReference type="OrthoDB" id="10037098at2759"/>
<dbReference type="PANTHER" id="PTHR46883:SF1">
    <property type="entry name" value="BARDET-BIEDL SYNDROME 12 PROTEIN"/>
    <property type="match status" value="1"/>
</dbReference>
<dbReference type="InterPro" id="IPR027413">
    <property type="entry name" value="GROEL-like_equatorial_sf"/>
</dbReference>
<sequence>MASVRISETNVSGLQALHVIASACKGFLGPLKSVKLITTPEDDGCEMIFTTQRLLSLLDIEHPSGYLLRDACRSHFKQFGTGCTTLVCMSGAWAHAVEMLLSEGIPDDAILRYGDEIVRLCVSVCEEEAIDCTRIIQSLKIPEHKKEVTFMEHEMYNCQTKLRIPGRDKFTRDESFDINHTSVLPLTRAITLSESSKVIDLDLQQTLIKDTSSLTAMGHKDDIDDVSWYFDSNDENLEESQTCSTSDQDDKPFLVDRVICDNFETSISISCSADTSLDSSVNLTSQFKREEKSQSSMDAITQIRTNDTNVKSATNFTNIFSASLWSGTHAKGEPRTSRNEPPMMSYFDGKSPVPPATKLNHHGKIYRTQLDDSPQALEGERAEECLQDTKSLKKQNVDALLTVSKSSRTNLPPENTIVHVKAPSTAYDSKTGISRESQTAGSLQESRKELDACLKNVKISNKTLPSRFPSTKQILLNSRHFQNEEILSERKAKSDVVNKFSNHGESTSCIGGVSSGKHSTSLNLDQLDGSLIVGPTGMLSSAAFLISSSSKDFRTSFESLCDSSAELVSGYKKRTQLLSQPSDRILTNQDEPLETSSFKIKSQAKTVDDLNGNCNVKGNHPNACLSQNSKLLCTSPSLKEDEKKHLTNMYSCPSFGKIFQKRSEIEVLSEMATSDVSCWTTQNKKGITDFKYLCEGLSHGAGVSMNLARDIFINNLQSGQFEDPYICQVVGPASDYSAVIDGLVIPCDMRLMTLASSLRGKPLKAVLINGDLTKNYHHAGFKGSLEVKVVVDSVKHIPNSPQDIWLQKIMGIIKKFQVSVVLVKGHIDASLVDHCMGCGTLIIPKVPYSALQYLSSNANVSMNSYFRDVTKEDICEGLYIDCWEAGWEATIRSLHTQRTAYVKLWGPCNVQTVMICAPSNPQLQSQEEKFLSSYHKLEDVLKTGQVCPGMGATEIKVMRRLEEYQANITTASETYDDAIKRKVIGAFQAGFEEFITWLVQNCRDITKFDIKNCINHLVSSRSSDSKSVQDSLFPQYQETESVGNVNRESCTQTEGRHMFNANIDKSDSSFNRFCDGFCTTGRNECAVITDGISRIDTGDTGDTGDTADTGDTLNTGDTGDTGDTADTGDTLNTGDTGDDSVSKSFIYDCFSSKIEAWQSAWNLIKLVINIDSVITTGLSAKELENGNDVILL</sequence>
<dbReference type="Proteomes" id="UP001152320">
    <property type="component" value="Chromosome 18"/>
</dbReference>
<dbReference type="GO" id="GO:0005524">
    <property type="term" value="F:ATP binding"/>
    <property type="evidence" value="ECO:0007669"/>
    <property type="project" value="InterPro"/>
</dbReference>